<accession>T1AFM7</accession>
<dbReference type="InterPro" id="IPR029063">
    <property type="entry name" value="SAM-dependent_MTases_sf"/>
</dbReference>
<dbReference type="PANTHER" id="PTHR37426:SF1">
    <property type="entry name" value="RIBOSOMAL RNA LARGE SUBUNIT METHYLTRANSFERASE J"/>
    <property type="match status" value="1"/>
</dbReference>
<organism evidence="1">
    <name type="scientific">mine drainage metagenome</name>
    <dbReference type="NCBI Taxonomy" id="410659"/>
    <lineage>
        <taxon>unclassified sequences</taxon>
        <taxon>metagenomes</taxon>
        <taxon>ecological metagenomes</taxon>
    </lineage>
</organism>
<dbReference type="GO" id="GO:0005829">
    <property type="term" value="C:cytosol"/>
    <property type="evidence" value="ECO:0007669"/>
    <property type="project" value="TreeGrafter"/>
</dbReference>
<reference evidence="1" key="2">
    <citation type="journal article" date="2014" name="ISME J.">
        <title>Microbial stratification in low pH oxic and suboxic macroscopic growths along an acid mine drainage.</title>
        <authorList>
            <person name="Mendez-Garcia C."/>
            <person name="Mesa V."/>
            <person name="Sprenger R.R."/>
            <person name="Richter M."/>
            <person name="Diez M.S."/>
            <person name="Solano J."/>
            <person name="Bargiela R."/>
            <person name="Golyshina O.V."/>
            <person name="Manteca A."/>
            <person name="Ramos J.L."/>
            <person name="Gallego J.R."/>
            <person name="Llorente I."/>
            <person name="Martins Dos Santos V.A."/>
            <person name="Jensen O.N."/>
            <person name="Pelaez A.I."/>
            <person name="Sanchez J."/>
            <person name="Ferrer M."/>
        </authorList>
    </citation>
    <scope>NUCLEOTIDE SEQUENCE</scope>
</reference>
<protein>
    <submittedName>
        <fullName evidence="1">Protein containing DUF519</fullName>
    </submittedName>
</protein>
<comment type="caution">
    <text evidence="1">The sequence shown here is derived from an EMBL/GenBank/DDBJ whole genome shotgun (WGS) entry which is preliminary data.</text>
</comment>
<dbReference type="InterPro" id="IPR007473">
    <property type="entry name" value="RlmJ"/>
</dbReference>
<name>T1AFM7_9ZZZZ</name>
<dbReference type="AlphaFoldDB" id="T1AFM7"/>
<proteinExistence type="inferred from homology"/>
<sequence>MNYRHRFHAGNFADVLKHTILLGVLDALKRKPAPFAYLDTHAGSGVYALDSEAARKTGEFRAGVLRVLDAGDLPPLLRRYVEAVRACDAGTPLTRYPGSPWLAWYALRTQDRALLCELLPAEAVVLRSQFADDARMHVHQRDGYAALAALLPPPEKRGLVLIDPPYEAQEDEFRSIRHGLEQALTRWPQATCAVWYPIKLARTREPFLRWLRTCAAQQVLVAELAVRAENSPLRMNGCGVALLNPPWKLDQALSATLPVLARLLGEDGQGDSRLQWLKRE</sequence>
<dbReference type="GO" id="GO:0036307">
    <property type="term" value="F:23S rRNA (adenine(2030)-N(6))-methyltransferase activity"/>
    <property type="evidence" value="ECO:0007669"/>
    <property type="project" value="TreeGrafter"/>
</dbReference>
<dbReference type="Pfam" id="PF04378">
    <property type="entry name" value="RsmJ"/>
    <property type="match status" value="1"/>
</dbReference>
<evidence type="ECO:0000313" key="1">
    <source>
        <dbReference type="EMBL" id="EQD55967.1"/>
    </source>
</evidence>
<dbReference type="SUPFAM" id="SSF53335">
    <property type="entry name" value="S-adenosyl-L-methionine-dependent methyltransferases"/>
    <property type="match status" value="1"/>
</dbReference>
<dbReference type="GO" id="GO:0070475">
    <property type="term" value="P:rRNA base methylation"/>
    <property type="evidence" value="ECO:0007669"/>
    <property type="project" value="InterPro"/>
</dbReference>
<gene>
    <name evidence="1" type="ORF">B1B_09122</name>
</gene>
<reference evidence="1" key="1">
    <citation type="submission" date="2013-08" db="EMBL/GenBank/DDBJ databases">
        <authorList>
            <person name="Mendez C."/>
            <person name="Richter M."/>
            <person name="Ferrer M."/>
            <person name="Sanchez J."/>
        </authorList>
    </citation>
    <scope>NUCLEOTIDE SEQUENCE</scope>
</reference>
<dbReference type="Gene3D" id="3.40.50.150">
    <property type="entry name" value="Vaccinia Virus protein VP39"/>
    <property type="match status" value="1"/>
</dbReference>
<dbReference type="HAMAP" id="MF_00934">
    <property type="entry name" value="23SrRNA_methyltr_J"/>
    <property type="match status" value="1"/>
</dbReference>
<dbReference type="EMBL" id="AUZY01005986">
    <property type="protein sequence ID" value="EQD55967.1"/>
    <property type="molecule type" value="Genomic_DNA"/>
</dbReference>
<dbReference type="PANTHER" id="PTHR37426">
    <property type="entry name" value="RIBOSOMAL RNA LARGE SUBUNIT METHYLTRANSFERASE J"/>
    <property type="match status" value="1"/>
</dbReference>